<dbReference type="Gene3D" id="3.40.50.2000">
    <property type="entry name" value="Glycogen Phosphorylase B"/>
    <property type="match status" value="2"/>
</dbReference>
<dbReference type="SMART" id="SM00726">
    <property type="entry name" value="UIM"/>
    <property type="match status" value="6"/>
</dbReference>
<evidence type="ECO:0000256" key="2">
    <source>
        <dbReference type="SAM" id="Coils"/>
    </source>
</evidence>
<dbReference type="InterPro" id="IPR050426">
    <property type="entry name" value="Glycosyltransferase_28"/>
</dbReference>
<feature type="region of interest" description="Disordered" evidence="3">
    <location>
        <begin position="1189"/>
        <end position="1213"/>
    </location>
</feature>
<dbReference type="Pfam" id="PF06722">
    <property type="entry name" value="EryCIII-like_C"/>
    <property type="match status" value="1"/>
</dbReference>
<dbReference type="PANTHER" id="PTHR48050:SF13">
    <property type="entry name" value="STEROL 3-BETA-GLUCOSYLTRANSFERASE UGT80A2"/>
    <property type="match status" value="1"/>
</dbReference>
<feature type="region of interest" description="Disordered" evidence="3">
    <location>
        <begin position="740"/>
        <end position="808"/>
    </location>
</feature>
<accession>A0A8H6DSA3</accession>
<organism evidence="6 7">
    <name type="scientific">Cochliobolus sativus</name>
    <name type="common">Common root rot and spot blotch fungus</name>
    <name type="synonym">Bipolaris sorokiniana</name>
    <dbReference type="NCBI Taxonomy" id="45130"/>
    <lineage>
        <taxon>Eukaryota</taxon>
        <taxon>Fungi</taxon>
        <taxon>Dikarya</taxon>
        <taxon>Ascomycota</taxon>
        <taxon>Pezizomycotina</taxon>
        <taxon>Dothideomycetes</taxon>
        <taxon>Pleosporomycetidae</taxon>
        <taxon>Pleosporales</taxon>
        <taxon>Pleosporineae</taxon>
        <taxon>Pleosporaceae</taxon>
        <taxon>Bipolaris</taxon>
    </lineage>
</organism>
<feature type="region of interest" description="Disordered" evidence="3">
    <location>
        <begin position="681"/>
        <end position="727"/>
    </location>
</feature>
<evidence type="ECO:0000259" key="4">
    <source>
        <dbReference type="Pfam" id="PF03033"/>
    </source>
</evidence>
<feature type="compositionally biased region" description="Polar residues" evidence="3">
    <location>
        <begin position="1"/>
        <end position="17"/>
    </location>
</feature>
<dbReference type="Proteomes" id="UP000624244">
    <property type="component" value="Unassembled WGS sequence"/>
</dbReference>
<feature type="domain" description="Glycosyltransferase family 28 N-terminal" evidence="4">
    <location>
        <begin position="135"/>
        <end position="192"/>
    </location>
</feature>
<evidence type="ECO:0008006" key="8">
    <source>
        <dbReference type="Google" id="ProtNLM"/>
    </source>
</evidence>
<feature type="region of interest" description="Disordered" evidence="3">
    <location>
        <begin position="1035"/>
        <end position="1084"/>
    </location>
</feature>
<dbReference type="EMBL" id="WNKQ01000017">
    <property type="protein sequence ID" value="KAF5845973.1"/>
    <property type="molecule type" value="Genomic_DNA"/>
</dbReference>
<dbReference type="FunFam" id="3.40.50.2000:FF:000100">
    <property type="entry name" value="Glycosyltransferase family 1 protein"/>
    <property type="match status" value="1"/>
</dbReference>
<feature type="compositionally biased region" description="Basic and acidic residues" evidence="3">
    <location>
        <begin position="1189"/>
        <end position="1198"/>
    </location>
</feature>
<feature type="compositionally biased region" description="Low complexity" evidence="3">
    <location>
        <begin position="693"/>
        <end position="702"/>
    </location>
</feature>
<dbReference type="FunFam" id="3.40.50.2000:FF:000009">
    <property type="entry name" value="Sterol 3-beta-glucosyltransferase UGT80A2"/>
    <property type="match status" value="1"/>
</dbReference>
<dbReference type="SUPFAM" id="SSF53756">
    <property type="entry name" value="UDP-Glycosyltransferase/glycogen phosphorylase"/>
    <property type="match status" value="1"/>
</dbReference>
<evidence type="ECO:0000256" key="3">
    <source>
        <dbReference type="SAM" id="MobiDB-lite"/>
    </source>
</evidence>
<comment type="caution">
    <text evidence="6">The sequence shown here is derived from an EMBL/GenBank/DDBJ whole genome shotgun (WGS) entry which is preliminary data.</text>
</comment>
<feature type="compositionally biased region" description="Polar residues" evidence="3">
    <location>
        <begin position="1006"/>
        <end position="1016"/>
    </location>
</feature>
<dbReference type="InterPro" id="IPR004276">
    <property type="entry name" value="GlycoTrans_28_N"/>
</dbReference>
<dbReference type="GO" id="GO:0005975">
    <property type="term" value="P:carbohydrate metabolic process"/>
    <property type="evidence" value="ECO:0007669"/>
    <property type="project" value="InterPro"/>
</dbReference>
<dbReference type="Pfam" id="PF03033">
    <property type="entry name" value="Glyco_transf_28"/>
    <property type="match status" value="1"/>
</dbReference>
<dbReference type="InterPro" id="IPR003903">
    <property type="entry name" value="UIM_dom"/>
</dbReference>
<keyword evidence="2" id="KW-0175">Coiled coil</keyword>
<evidence type="ECO:0000313" key="7">
    <source>
        <dbReference type="Proteomes" id="UP000624244"/>
    </source>
</evidence>
<feature type="compositionally biased region" description="Acidic residues" evidence="3">
    <location>
        <begin position="1199"/>
        <end position="1213"/>
    </location>
</feature>
<feature type="region of interest" description="Disordered" evidence="3">
    <location>
        <begin position="1256"/>
        <end position="1314"/>
    </location>
</feature>
<feature type="region of interest" description="Disordered" evidence="3">
    <location>
        <begin position="1"/>
        <end position="60"/>
    </location>
</feature>
<feature type="compositionally biased region" description="Polar residues" evidence="3">
    <location>
        <begin position="783"/>
        <end position="797"/>
    </location>
</feature>
<feature type="region of interest" description="Disordered" evidence="3">
    <location>
        <begin position="995"/>
        <end position="1016"/>
    </location>
</feature>
<evidence type="ECO:0000313" key="6">
    <source>
        <dbReference type="EMBL" id="KAF5845973.1"/>
    </source>
</evidence>
<feature type="coiled-coil region" evidence="2">
    <location>
        <begin position="1085"/>
        <end position="1113"/>
    </location>
</feature>
<sequence>MSSSKGPAQGNDATTRDTAPPSQQPYEPSSSQENADNAHISNITSPTVEEPPPAYSEFPGQVENEELGTNAVVADDGRVNIRIDQKSHTLSQLILPQIQRQLTHAQEDPEPPPPYIPEFLGGAPGQQPPPPLNLVIQVVGSRGDVQPFVALGKVLKETYGHRVRLATHPTFKDFVAENGLEFFSIGGDPAELMAFMVKNPGLMPGFDTLRSGDIGKRRRGIAEILSGTWRSCIETGNGLGVDPLQQTVEEWMGIEEQLPEQLRKPFVADAIIANPPSFGHIHCAEKLGIPLHMMFTMPWSPTQQFPHPLANIQSTNADATITNYMSYIMVDVLTWQGLGDIINRFRKDSLRLDPISGVWAPAMLARLRIPFTYCWSPALIPKPRDWNHHISVAGFYFLNLASNYTPDPDLASFLGAGEPPVYIGFGSIVVDDPNAMTKMIFDAVKITGKRALVSKGWGGLGADDIGKPDGVFMLGNCPHDWLFERVSAVVHHGGAGTTAAGIATGKPTVVVPFFGDQPFWGAMVARAGAGPDPIPYKDLTAEKLAGAIMEALKPETLDRAQELCDKIKQENGTQRGAQSFHQMLNYDELRCAVKKSQPAVWRVKRTEVKLSALAATVLAQEGEINFSEMKLFRPREYVPDEGPWDPITGAAGALMGTATSMMMGVADMPIQTLKLLHIHPDGRSKKGKQKATGGESTSQSNGSGSGSVTRSVAAETERPSRSGNTTPTVADAAAELARIQASNPAVKSPDSPGTPSHRSDFMSQAFSESTQGSRSRSREPTRSDSGSRSVTAYSSGQRPGITENIESTVDTGRGLARIISAGVKSPMDFSLNVAKGLHNVPKLYGADVRQVDKVSDFQSGMRTAAKEFGYGLYDGITGLVTDPYKGAKKEGGIGFVKGVGQGIMSLPFRVMSGAWAVPGYAMKGLYQEVVKNKGQNVQNYIIAARIAQGYEEASTISQKERDEIIATWKGMKGNIKKKRNVGAEQMDSLHSLVQQKRDRKNERTARLTSHANATDGQPLIQSNLAQQDSLLSQYPVPPRRHDVEPEIRSTIPSWRQQEAERTRALQRQGTPTTGNQTRAPPQQTQAELEAQLKAEEEEDQRELERAIAASVAEASRGNPEEDQLIASAIRASIAELERTDACTNPTQQEEEEAIRRAMAASMSEAGKKDVTEEEQKIFEETLRHSLLETRLPRKHGSDSECDSDGDETEEDEDYQRIIAESKELAHLHANYPEDYAHTAHLAQLAKQQTGVVGGIDTPIDGQSTRLGSTRTGKTDRTSHIPAENEDEEMQRVLRESEQAEQERAENAAKQRTEEEVVLEYVRKQSLLEEEHRRRMLERGANPGSQA</sequence>
<feature type="compositionally biased region" description="Polar residues" evidence="3">
    <location>
        <begin position="740"/>
        <end position="774"/>
    </location>
</feature>
<feature type="domain" description="Erythromycin biosynthesis protein CIII-like C-terminal" evidence="5">
    <location>
        <begin position="468"/>
        <end position="558"/>
    </location>
</feature>
<reference evidence="6" key="1">
    <citation type="submission" date="2019-11" db="EMBL/GenBank/DDBJ databases">
        <title>Bipolaris sorokiniana Genome sequencing.</title>
        <authorList>
            <person name="Wang H."/>
        </authorList>
    </citation>
    <scope>NUCLEOTIDE SEQUENCE</scope>
</reference>
<dbReference type="InterPro" id="IPR002213">
    <property type="entry name" value="UDP_glucos_trans"/>
</dbReference>
<dbReference type="GO" id="GO:0016906">
    <property type="term" value="F:sterol 3-beta-glucosyltransferase activity"/>
    <property type="evidence" value="ECO:0007669"/>
    <property type="project" value="UniProtKB-ARBA"/>
</dbReference>
<feature type="compositionally biased region" description="Polar residues" evidence="3">
    <location>
        <begin position="1065"/>
        <end position="1078"/>
    </location>
</feature>
<feature type="compositionally biased region" description="Basic and acidic residues" evidence="3">
    <location>
        <begin position="995"/>
        <end position="1005"/>
    </location>
</feature>
<feature type="compositionally biased region" description="Low complexity" evidence="3">
    <location>
        <begin position="20"/>
        <end position="33"/>
    </location>
</feature>
<dbReference type="CDD" id="cd03784">
    <property type="entry name" value="GT1_Gtf-like"/>
    <property type="match status" value="1"/>
</dbReference>
<keyword evidence="1" id="KW-0808">Transferase</keyword>
<name>A0A8H6DSA3_COCSA</name>
<proteinExistence type="predicted"/>
<feature type="compositionally biased region" description="Basic and acidic residues" evidence="3">
    <location>
        <begin position="1289"/>
        <end position="1314"/>
    </location>
</feature>
<evidence type="ECO:0000259" key="5">
    <source>
        <dbReference type="Pfam" id="PF06722"/>
    </source>
</evidence>
<gene>
    <name evidence="6" type="ORF">GGP41_008465</name>
</gene>
<protein>
    <recommendedName>
        <fullName evidence="8">Glycosyltransferase family 1 protein</fullName>
    </recommendedName>
</protein>
<dbReference type="PROSITE" id="PS50330">
    <property type="entry name" value="UIM"/>
    <property type="match status" value="2"/>
</dbReference>
<dbReference type="InterPro" id="IPR010610">
    <property type="entry name" value="EryCIII-like_C"/>
</dbReference>
<feature type="compositionally biased region" description="Polar residues" evidence="3">
    <location>
        <begin position="1260"/>
        <end position="1271"/>
    </location>
</feature>
<evidence type="ECO:0000256" key="1">
    <source>
        <dbReference type="ARBA" id="ARBA00022679"/>
    </source>
</evidence>
<dbReference type="PANTHER" id="PTHR48050">
    <property type="entry name" value="STEROL 3-BETA-GLUCOSYLTRANSFERASE"/>
    <property type="match status" value="1"/>
</dbReference>